<dbReference type="SUPFAM" id="SSF160443">
    <property type="entry name" value="SMR domain-like"/>
    <property type="match status" value="1"/>
</dbReference>
<name>A0A1W1E392_9ZZZZ</name>
<organism evidence="2">
    <name type="scientific">hydrothermal vent metagenome</name>
    <dbReference type="NCBI Taxonomy" id="652676"/>
    <lineage>
        <taxon>unclassified sequences</taxon>
        <taxon>metagenomes</taxon>
        <taxon>ecological metagenomes</taxon>
    </lineage>
</organism>
<dbReference type="InterPro" id="IPR002625">
    <property type="entry name" value="Smr_dom"/>
</dbReference>
<dbReference type="PANTHER" id="PTHR35562">
    <property type="entry name" value="DNA ENDONUCLEASE SMRA-RELATED"/>
    <property type="match status" value="1"/>
</dbReference>
<dbReference type="EMBL" id="FPIA01000048">
    <property type="protein sequence ID" value="SFV88440.1"/>
    <property type="molecule type" value="Genomic_DNA"/>
</dbReference>
<dbReference type="GO" id="GO:0004520">
    <property type="term" value="F:DNA endonuclease activity"/>
    <property type="evidence" value="ECO:0007669"/>
    <property type="project" value="TreeGrafter"/>
</dbReference>
<dbReference type="Gene3D" id="3.30.1370.110">
    <property type="match status" value="1"/>
</dbReference>
<feature type="domain" description="Smr" evidence="1">
    <location>
        <begin position="81"/>
        <end position="160"/>
    </location>
</feature>
<dbReference type="PROSITE" id="PS50828">
    <property type="entry name" value="SMR"/>
    <property type="match status" value="1"/>
</dbReference>
<evidence type="ECO:0000313" key="2">
    <source>
        <dbReference type="EMBL" id="SFV88440.1"/>
    </source>
</evidence>
<dbReference type="AlphaFoldDB" id="A0A1W1E392"/>
<sequence length="164" mass="18139">MINEDDKQLFRDTVDAVAPMDKDGGICTLTNAERKPPFVAFSHVIDGTIAGNEIVHYAKRGISEKQMNIMKHGRIDSVAEIDLHGYTVAEACDALPDFIYRHQFERYVRIIHGKGYRSKNGMSILKTQVVNFLSQHPQVLAFHSCPPKDGGAGAVFALLKKIGG</sequence>
<dbReference type="InterPro" id="IPR036063">
    <property type="entry name" value="Smr_dom_sf"/>
</dbReference>
<gene>
    <name evidence="2" type="ORF">MNB_SUP05-SYMBIONT-7-752</name>
</gene>
<dbReference type="SMART" id="SM00463">
    <property type="entry name" value="SMR"/>
    <property type="match status" value="1"/>
</dbReference>
<proteinExistence type="predicted"/>
<evidence type="ECO:0000259" key="1">
    <source>
        <dbReference type="PROSITE" id="PS50828"/>
    </source>
</evidence>
<protein>
    <submittedName>
        <fullName evidence="2">Smr domain protein</fullName>
    </submittedName>
</protein>
<dbReference type="Pfam" id="PF01713">
    <property type="entry name" value="Smr"/>
    <property type="match status" value="1"/>
</dbReference>
<reference evidence="2" key="1">
    <citation type="submission" date="2016-10" db="EMBL/GenBank/DDBJ databases">
        <authorList>
            <person name="de Groot N.N."/>
        </authorList>
    </citation>
    <scope>NUCLEOTIDE SEQUENCE</scope>
</reference>
<accession>A0A1W1E392</accession>
<dbReference type="PANTHER" id="PTHR35562:SF2">
    <property type="entry name" value="DNA ENDONUCLEASE SMRA-RELATED"/>
    <property type="match status" value="1"/>
</dbReference>